<proteinExistence type="predicted"/>
<accession>A0A4Z2HW46</accession>
<comment type="caution">
    <text evidence="2">The sequence shown here is derived from an EMBL/GenBank/DDBJ whole genome shotgun (WGS) entry which is preliminary data.</text>
</comment>
<evidence type="ECO:0000256" key="1">
    <source>
        <dbReference type="SAM" id="MobiDB-lite"/>
    </source>
</evidence>
<organism evidence="2 3">
    <name type="scientific">Liparis tanakae</name>
    <name type="common">Tanaka's snailfish</name>
    <dbReference type="NCBI Taxonomy" id="230148"/>
    <lineage>
        <taxon>Eukaryota</taxon>
        <taxon>Metazoa</taxon>
        <taxon>Chordata</taxon>
        <taxon>Craniata</taxon>
        <taxon>Vertebrata</taxon>
        <taxon>Euteleostomi</taxon>
        <taxon>Actinopterygii</taxon>
        <taxon>Neopterygii</taxon>
        <taxon>Teleostei</taxon>
        <taxon>Neoteleostei</taxon>
        <taxon>Acanthomorphata</taxon>
        <taxon>Eupercaria</taxon>
        <taxon>Perciformes</taxon>
        <taxon>Cottioidei</taxon>
        <taxon>Cottales</taxon>
        <taxon>Liparidae</taxon>
        <taxon>Liparis</taxon>
    </lineage>
</organism>
<reference evidence="2 3" key="1">
    <citation type="submission" date="2019-03" db="EMBL/GenBank/DDBJ databases">
        <title>First draft genome of Liparis tanakae, snailfish: a comprehensive survey of snailfish specific genes.</title>
        <authorList>
            <person name="Kim W."/>
            <person name="Song I."/>
            <person name="Jeong J.-H."/>
            <person name="Kim D."/>
            <person name="Kim S."/>
            <person name="Ryu S."/>
            <person name="Song J.Y."/>
            <person name="Lee S.K."/>
        </authorList>
    </citation>
    <scope>NUCLEOTIDE SEQUENCE [LARGE SCALE GENOMIC DNA]</scope>
    <source>
        <tissue evidence="2">Muscle</tissue>
    </source>
</reference>
<dbReference type="EMBL" id="SRLO01000169">
    <property type="protein sequence ID" value="TNN69917.1"/>
    <property type="molecule type" value="Genomic_DNA"/>
</dbReference>
<evidence type="ECO:0000313" key="3">
    <source>
        <dbReference type="Proteomes" id="UP000314294"/>
    </source>
</evidence>
<name>A0A4Z2HW46_9TELE</name>
<gene>
    <name evidence="2" type="ORF">EYF80_019790</name>
</gene>
<dbReference type="Proteomes" id="UP000314294">
    <property type="component" value="Unassembled WGS sequence"/>
</dbReference>
<feature type="region of interest" description="Disordered" evidence="1">
    <location>
        <begin position="50"/>
        <end position="85"/>
    </location>
</feature>
<keyword evidence="3" id="KW-1185">Reference proteome</keyword>
<dbReference type="AlphaFoldDB" id="A0A4Z2HW46"/>
<sequence length="103" mass="10817">MPRLNEARCGCRDALPAARIDQLAAGDSIKAAELIRSAERTYCFKHENSTDPSAAGICKRHGGGQEGEDRRARGGGQEGRRANPSGVIRAACGRLRAVSAAVA</sequence>
<protein>
    <submittedName>
        <fullName evidence="2">Uncharacterized protein</fullName>
    </submittedName>
</protein>
<evidence type="ECO:0000313" key="2">
    <source>
        <dbReference type="EMBL" id="TNN69917.1"/>
    </source>
</evidence>